<proteinExistence type="inferred from homology"/>
<gene>
    <name evidence="2" type="ORF">Leucomu_00475</name>
</gene>
<dbReference type="CDD" id="cd05233">
    <property type="entry name" value="SDR_c"/>
    <property type="match status" value="1"/>
</dbReference>
<evidence type="ECO:0000256" key="1">
    <source>
        <dbReference type="ARBA" id="ARBA00006484"/>
    </source>
</evidence>
<dbReference type="PRINTS" id="PR00081">
    <property type="entry name" value="GDHRDH"/>
</dbReference>
<dbReference type="PRINTS" id="PR00080">
    <property type="entry name" value="SDRFAMILY"/>
</dbReference>
<keyword evidence="3" id="KW-1185">Reference proteome</keyword>
<dbReference type="PANTHER" id="PTHR42760">
    <property type="entry name" value="SHORT-CHAIN DEHYDROGENASES/REDUCTASES FAMILY MEMBER"/>
    <property type="match status" value="1"/>
</dbReference>
<accession>A0ABX5QC25</accession>
<dbReference type="SUPFAM" id="SSF51735">
    <property type="entry name" value="NAD(P)-binding Rossmann-fold domains"/>
    <property type="match status" value="1"/>
</dbReference>
<evidence type="ECO:0000313" key="3">
    <source>
        <dbReference type="Proteomes" id="UP000285768"/>
    </source>
</evidence>
<dbReference type="Pfam" id="PF13561">
    <property type="entry name" value="adh_short_C2"/>
    <property type="match status" value="1"/>
</dbReference>
<protein>
    <submittedName>
        <fullName evidence="2">SDR family oxidoreductase</fullName>
    </submittedName>
</protein>
<dbReference type="RefSeq" id="WP_128385993.1">
    <property type="nucleotide sequence ID" value="NZ_CP035037.1"/>
</dbReference>
<dbReference type="InterPro" id="IPR002347">
    <property type="entry name" value="SDR_fam"/>
</dbReference>
<dbReference type="EMBL" id="CP035037">
    <property type="protein sequence ID" value="QAB16612.1"/>
    <property type="molecule type" value="Genomic_DNA"/>
</dbReference>
<evidence type="ECO:0000313" key="2">
    <source>
        <dbReference type="EMBL" id="QAB16612.1"/>
    </source>
</evidence>
<reference evidence="2 3" key="1">
    <citation type="submission" date="2019-01" db="EMBL/GenBank/DDBJ databases">
        <title>Leucobacter muris sp. nov. isolated from the nose of a laboratory mouse.</title>
        <authorList>
            <person name="Benga L."/>
            <person name="Sproeer C."/>
            <person name="Schumann P."/>
            <person name="Verbarg S."/>
            <person name="Bunk B."/>
            <person name="Engelhardt E."/>
            <person name="Benten P.M."/>
            <person name="Sager M."/>
        </authorList>
    </citation>
    <scope>NUCLEOTIDE SEQUENCE [LARGE SCALE GENOMIC DNA]</scope>
    <source>
        <strain evidence="2 3">DSM 101948</strain>
    </source>
</reference>
<organism evidence="2 3">
    <name type="scientific">Leucobacter muris</name>
    <dbReference type="NCBI Taxonomy" id="1935379"/>
    <lineage>
        <taxon>Bacteria</taxon>
        <taxon>Bacillati</taxon>
        <taxon>Actinomycetota</taxon>
        <taxon>Actinomycetes</taxon>
        <taxon>Micrococcales</taxon>
        <taxon>Microbacteriaceae</taxon>
        <taxon>Leucobacter</taxon>
    </lineage>
</organism>
<dbReference type="InterPro" id="IPR036291">
    <property type="entry name" value="NAD(P)-bd_dom_sf"/>
</dbReference>
<comment type="similarity">
    <text evidence="1">Belongs to the short-chain dehydrogenases/reductases (SDR) family.</text>
</comment>
<name>A0ABX5QC25_9MICO</name>
<sequence>MSPVAIVTGAAGGMGSAVSRRLRDAGWTVAGFDRVRASDVDLALQVDVADEADVAAAVAAVERDLGAVEAFVSAAGHYESIPFTDVTDEQAARMLRVHLGGFFAGSRAVLPGMLERGAGAIVAIASELAVGGGARDSHYAAVKGAVLGAVRSLAVEVAPSGVRVNAVAPGPTNTPMLAPDSPWRDEAYLATLPTRALAEPDDVALCVEFLLDAGSFVTGEILHPNSGAVI</sequence>
<dbReference type="Proteomes" id="UP000285768">
    <property type="component" value="Chromosome"/>
</dbReference>
<dbReference type="PANTHER" id="PTHR42760:SF129">
    <property type="entry name" value="OXIDOREDUCTASE"/>
    <property type="match status" value="1"/>
</dbReference>
<dbReference type="Gene3D" id="3.40.50.720">
    <property type="entry name" value="NAD(P)-binding Rossmann-like Domain"/>
    <property type="match status" value="1"/>
</dbReference>